<dbReference type="KEGG" id="mng:MNEG_8313"/>
<dbReference type="PANTHER" id="PTHR14732:SF0">
    <property type="entry name" value="RNA POLYMERASE II SUBUNIT B1 CTD PHOSPHATASE RPAP2-RELATED"/>
    <property type="match status" value="1"/>
</dbReference>
<accession>A0A0D2N018</accession>
<dbReference type="InterPro" id="IPR039693">
    <property type="entry name" value="Rtr1/RPAP2"/>
</dbReference>
<keyword evidence="2" id="KW-1185">Reference proteome</keyword>
<name>A0A0D2N018_9CHLO</name>
<gene>
    <name evidence="1" type="ORF">MNEG_8313</name>
</gene>
<evidence type="ECO:0000313" key="1">
    <source>
        <dbReference type="EMBL" id="KIY99645.1"/>
    </source>
</evidence>
<evidence type="ECO:0000313" key="2">
    <source>
        <dbReference type="Proteomes" id="UP000054498"/>
    </source>
</evidence>
<dbReference type="GO" id="GO:0043175">
    <property type="term" value="F:RNA polymerase core enzyme binding"/>
    <property type="evidence" value="ECO:0007669"/>
    <property type="project" value="InterPro"/>
</dbReference>
<dbReference type="STRING" id="145388.A0A0D2N018"/>
<dbReference type="GeneID" id="25741189"/>
<dbReference type="PANTHER" id="PTHR14732">
    <property type="entry name" value="RNA POLYMERASE II SUBUNIT B1 CTD PHOSPHATASE RPAP2-RELATED"/>
    <property type="match status" value="1"/>
</dbReference>
<dbReference type="EMBL" id="KK101784">
    <property type="protein sequence ID" value="KIY99645.1"/>
    <property type="molecule type" value="Genomic_DNA"/>
</dbReference>
<dbReference type="GO" id="GO:0005634">
    <property type="term" value="C:nucleus"/>
    <property type="evidence" value="ECO:0007669"/>
    <property type="project" value="TreeGrafter"/>
</dbReference>
<dbReference type="GO" id="GO:0008420">
    <property type="term" value="F:RNA polymerase II CTD heptapeptide repeat phosphatase activity"/>
    <property type="evidence" value="ECO:0007669"/>
    <property type="project" value="InterPro"/>
</dbReference>
<organism evidence="1 2">
    <name type="scientific">Monoraphidium neglectum</name>
    <dbReference type="NCBI Taxonomy" id="145388"/>
    <lineage>
        <taxon>Eukaryota</taxon>
        <taxon>Viridiplantae</taxon>
        <taxon>Chlorophyta</taxon>
        <taxon>core chlorophytes</taxon>
        <taxon>Chlorophyceae</taxon>
        <taxon>CS clade</taxon>
        <taxon>Sphaeropleales</taxon>
        <taxon>Selenastraceae</taxon>
        <taxon>Monoraphidium</taxon>
    </lineage>
</organism>
<dbReference type="GO" id="GO:0005737">
    <property type="term" value="C:cytoplasm"/>
    <property type="evidence" value="ECO:0007669"/>
    <property type="project" value="TreeGrafter"/>
</dbReference>
<proteinExistence type="predicted"/>
<dbReference type="RefSeq" id="XP_013898665.1">
    <property type="nucleotide sequence ID" value="XM_014043211.1"/>
</dbReference>
<dbReference type="OrthoDB" id="10489285at2759"/>
<protein>
    <submittedName>
        <fullName evidence="1">Uncharacterized protein</fullName>
    </submittedName>
</protein>
<sequence>MLGAALPPVLAALRVKVPASDVSRHVSALVRTLDLSRPLPSLQARQWQAVVALLLAGLSWGRLEGLRPVFSRARPSPLLLDMLDDLGLDMDRFVALLELLHEEI</sequence>
<dbReference type="AlphaFoldDB" id="A0A0D2N018"/>
<dbReference type="Proteomes" id="UP000054498">
    <property type="component" value="Unassembled WGS sequence"/>
</dbReference>
<reference evidence="1 2" key="1">
    <citation type="journal article" date="2013" name="BMC Genomics">
        <title>Reconstruction of the lipid metabolism for the microalga Monoraphidium neglectum from its genome sequence reveals characteristics suitable for biofuel production.</title>
        <authorList>
            <person name="Bogen C."/>
            <person name="Al-Dilaimi A."/>
            <person name="Albersmeier A."/>
            <person name="Wichmann J."/>
            <person name="Grundmann M."/>
            <person name="Rupp O."/>
            <person name="Lauersen K.J."/>
            <person name="Blifernez-Klassen O."/>
            <person name="Kalinowski J."/>
            <person name="Goesmann A."/>
            <person name="Mussgnug J.H."/>
            <person name="Kruse O."/>
        </authorList>
    </citation>
    <scope>NUCLEOTIDE SEQUENCE [LARGE SCALE GENOMIC DNA]</scope>
    <source>
        <strain evidence="1 2">SAG 48.87</strain>
    </source>
</reference>